<protein>
    <submittedName>
        <fullName evidence="1">Uncharacterized protein</fullName>
    </submittedName>
</protein>
<gene>
    <name evidence="1" type="ORF">Sfulv_59790</name>
</gene>
<reference evidence="1 2" key="1">
    <citation type="submission" date="2020-05" db="EMBL/GenBank/DDBJ databases">
        <title>Whole genome shotgun sequence of Streptomyces fulvorobeus NBRC 15897.</title>
        <authorList>
            <person name="Komaki H."/>
            <person name="Tamura T."/>
        </authorList>
    </citation>
    <scope>NUCLEOTIDE SEQUENCE [LARGE SCALE GENOMIC DNA]</scope>
    <source>
        <strain evidence="1 2">NBRC 15897</strain>
    </source>
</reference>
<sequence>MPQGKLSLAAGVRVRREVPEHALTEPLTYRWGLAGPLLTPLTLPVLSLRGLEEGIVGNDRWSVERFYAGGNRR</sequence>
<name>A0A7J0CFJ4_9ACTN</name>
<dbReference type="EMBL" id="BLWC01000001">
    <property type="protein sequence ID" value="GFN01169.1"/>
    <property type="molecule type" value="Genomic_DNA"/>
</dbReference>
<accession>A0A7J0CFJ4</accession>
<dbReference type="AlphaFoldDB" id="A0A7J0CFJ4"/>
<evidence type="ECO:0000313" key="1">
    <source>
        <dbReference type="EMBL" id="GFN01169.1"/>
    </source>
</evidence>
<organism evidence="1 2">
    <name type="scientific">Streptomyces fulvorobeus</name>
    <dbReference type="NCBI Taxonomy" id="284028"/>
    <lineage>
        <taxon>Bacteria</taxon>
        <taxon>Bacillati</taxon>
        <taxon>Actinomycetota</taxon>
        <taxon>Actinomycetes</taxon>
        <taxon>Kitasatosporales</taxon>
        <taxon>Streptomycetaceae</taxon>
        <taxon>Streptomyces</taxon>
    </lineage>
</organism>
<keyword evidence="2" id="KW-1185">Reference proteome</keyword>
<comment type="caution">
    <text evidence="1">The sequence shown here is derived from an EMBL/GenBank/DDBJ whole genome shotgun (WGS) entry which is preliminary data.</text>
</comment>
<dbReference type="Proteomes" id="UP000498980">
    <property type="component" value="Unassembled WGS sequence"/>
</dbReference>
<evidence type="ECO:0000313" key="2">
    <source>
        <dbReference type="Proteomes" id="UP000498980"/>
    </source>
</evidence>
<proteinExistence type="predicted"/>